<evidence type="ECO:0000313" key="6">
    <source>
        <dbReference type="Proteomes" id="UP000469011"/>
    </source>
</evidence>
<protein>
    <submittedName>
        <fullName evidence="5">AprI/Inh family metalloprotease inhibitor</fullName>
    </submittedName>
</protein>
<evidence type="ECO:0000313" key="5">
    <source>
        <dbReference type="EMBL" id="NDW07238.1"/>
    </source>
</evidence>
<dbReference type="GO" id="GO:0004866">
    <property type="term" value="F:endopeptidase inhibitor activity"/>
    <property type="evidence" value="ECO:0007669"/>
    <property type="project" value="InterPro"/>
</dbReference>
<gene>
    <name evidence="5" type="ORF">GTK09_22725</name>
</gene>
<evidence type="ECO:0000256" key="3">
    <source>
        <dbReference type="SAM" id="SignalP"/>
    </source>
</evidence>
<accession>A0A6N9TEF8</accession>
<dbReference type="Proteomes" id="UP000469011">
    <property type="component" value="Unassembled WGS sequence"/>
</dbReference>
<dbReference type="EMBL" id="JAAAMG010000025">
    <property type="protein sequence ID" value="NDW07238.1"/>
    <property type="molecule type" value="Genomic_DNA"/>
</dbReference>
<dbReference type="InterPro" id="IPR016085">
    <property type="entry name" value="Protease_inh_B-barrel_dom"/>
</dbReference>
<keyword evidence="1 3" id="KW-0732">Signal</keyword>
<keyword evidence="6" id="KW-1185">Reference proteome</keyword>
<dbReference type="PROSITE" id="PS51257">
    <property type="entry name" value="PROKAR_LIPOPROTEIN"/>
    <property type="match status" value="1"/>
</dbReference>
<feature type="compositionally biased region" description="Pro residues" evidence="2">
    <location>
        <begin position="48"/>
        <end position="58"/>
    </location>
</feature>
<sequence length="192" mass="19345">MNHPVRTAAATAMLLLAVGCSRSVSPYADNGPPPLAPVPTGQVASNQLPPPPPPPPPGNDMAAGQDTMTGDSDLTLDGTNGGQPNASGTQNTQVASASQPALSRNSVLGAYKVTTDGGNCQIILSLTKWSGGYRAASRGCPGKVADVSAWDVSGSQVVLKDSGGSNVANLNSAGNARYEGRTNGGQSITLYR</sequence>
<feature type="signal peptide" evidence="3">
    <location>
        <begin position="1"/>
        <end position="28"/>
    </location>
</feature>
<dbReference type="Gene3D" id="2.40.128.10">
    <property type="match status" value="1"/>
</dbReference>
<evidence type="ECO:0000256" key="2">
    <source>
        <dbReference type="SAM" id="MobiDB-lite"/>
    </source>
</evidence>
<comment type="caution">
    <text evidence="5">The sequence shown here is derived from an EMBL/GenBank/DDBJ whole genome shotgun (WGS) entry which is preliminary data.</text>
</comment>
<organism evidence="5 6">
    <name type="scientific">Jiella pacifica</name>
    <dbReference type="NCBI Taxonomy" id="2696469"/>
    <lineage>
        <taxon>Bacteria</taxon>
        <taxon>Pseudomonadati</taxon>
        <taxon>Pseudomonadota</taxon>
        <taxon>Alphaproteobacteria</taxon>
        <taxon>Hyphomicrobiales</taxon>
        <taxon>Aurantimonadaceae</taxon>
        <taxon>Jiella</taxon>
    </lineage>
</organism>
<proteinExistence type="predicted"/>
<evidence type="ECO:0000259" key="4">
    <source>
        <dbReference type="Pfam" id="PF02974"/>
    </source>
</evidence>
<feature type="domain" description="Alkaline proteinase inhibitor/ Outer membrane lipoprotein Omp19" evidence="4">
    <location>
        <begin position="103"/>
        <end position="192"/>
    </location>
</feature>
<reference evidence="5 6" key="1">
    <citation type="submission" date="2020-01" db="EMBL/GenBank/DDBJ databases">
        <title>Jiella pacifica sp. nov.</title>
        <authorList>
            <person name="Xue Z."/>
            <person name="Zhu S."/>
            <person name="Chen J."/>
            <person name="Yang J."/>
        </authorList>
    </citation>
    <scope>NUCLEOTIDE SEQUENCE [LARGE SCALE GENOMIC DNA]</scope>
    <source>
        <strain evidence="5 6">40Bstr34</strain>
    </source>
</reference>
<name>A0A6N9TEF8_9HYPH</name>
<dbReference type="InterPro" id="IPR021140">
    <property type="entry name" value="Inh/Omp19"/>
</dbReference>
<feature type="region of interest" description="Disordered" evidence="2">
    <location>
        <begin position="31"/>
        <end position="101"/>
    </location>
</feature>
<dbReference type="AlphaFoldDB" id="A0A6N9TEF8"/>
<feature type="chain" id="PRO_5026959510" evidence="3">
    <location>
        <begin position="29"/>
        <end position="192"/>
    </location>
</feature>
<dbReference type="Pfam" id="PF02974">
    <property type="entry name" value="Inh"/>
    <property type="match status" value="1"/>
</dbReference>
<dbReference type="SUPFAM" id="SSF50882">
    <property type="entry name" value="beta-Barrel protease inhibitors"/>
    <property type="match status" value="1"/>
</dbReference>
<feature type="compositionally biased region" description="Polar residues" evidence="2">
    <location>
        <begin position="82"/>
        <end position="101"/>
    </location>
</feature>
<dbReference type="RefSeq" id="WP_163465691.1">
    <property type="nucleotide sequence ID" value="NZ_JAAAMG010000025.1"/>
</dbReference>
<evidence type="ECO:0000256" key="1">
    <source>
        <dbReference type="ARBA" id="ARBA00022729"/>
    </source>
</evidence>